<feature type="transmembrane region" description="Helical" evidence="1">
    <location>
        <begin position="436"/>
        <end position="460"/>
    </location>
</feature>
<dbReference type="PANTHER" id="PTHR36442">
    <property type="entry name" value="CYCLIC-DI-AMP PHOSPHODIESTERASE PGPH"/>
    <property type="match status" value="1"/>
</dbReference>
<evidence type="ECO:0000313" key="3">
    <source>
        <dbReference type="EMBL" id="CUS02250.2"/>
    </source>
</evidence>
<dbReference type="Pfam" id="PF07697">
    <property type="entry name" value="7TMR-HDED"/>
    <property type="match status" value="1"/>
</dbReference>
<dbReference type="KEGG" id="pbf:CFX0092_A0369"/>
<evidence type="ECO:0000313" key="4">
    <source>
        <dbReference type="Proteomes" id="UP000215027"/>
    </source>
</evidence>
<dbReference type="PANTHER" id="PTHR36442:SF1">
    <property type="entry name" value="CYCLIC-DI-AMP PHOSPHODIESTERASE PGPH"/>
    <property type="match status" value="1"/>
</dbReference>
<evidence type="ECO:0000256" key="1">
    <source>
        <dbReference type="SAM" id="Phobius"/>
    </source>
</evidence>
<keyword evidence="4" id="KW-1185">Reference proteome</keyword>
<keyword evidence="1" id="KW-0472">Membrane</keyword>
<feature type="transmembrane region" description="Helical" evidence="1">
    <location>
        <begin position="348"/>
        <end position="364"/>
    </location>
</feature>
<dbReference type="Proteomes" id="UP000215027">
    <property type="component" value="Chromosome I"/>
</dbReference>
<reference evidence="3" key="1">
    <citation type="submission" date="2016-01" db="EMBL/GenBank/DDBJ databases">
        <authorList>
            <person name="Mcilroy J.S."/>
            <person name="Karst M S."/>
            <person name="Albertsen M."/>
        </authorList>
    </citation>
    <scope>NUCLEOTIDE SEQUENCE</scope>
    <source>
        <strain evidence="3">Cfx-K</strain>
    </source>
</reference>
<dbReference type="InterPro" id="IPR011624">
    <property type="entry name" value="Metal-dep_PHydrolase_7TM_extra"/>
</dbReference>
<proteinExistence type="predicted"/>
<dbReference type="Gene3D" id="1.10.3210.10">
    <property type="entry name" value="Hypothetical protein af1432"/>
    <property type="match status" value="1"/>
</dbReference>
<name>A0A160T1J6_9CHLR</name>
<feature type="transmembrane region" description="Helical" evidence="1">
    <location>
        <begin position="21"/>
        <end position="39"/>
    </location>
</feature>
<keyword evidence="1" id="KW-0812">Transmembrane</keyword>
<dbReference type="InterPro" id="IPR006675">
    <property type="entry name" value="HDIG_dom"/>
</dbReference>
<dbReference type="InterPro" id="IPR011621">
    <property type="entry name" value="Metal-dep_PHydrolase_7TM_intra"/>
</dbReference>
<dbReference type="RefSeq" id="WP_095041888.1">
    <property type="nucleotide sequence ID" value="NZ_LN890655.1"/>
</dbReference>
<dbReference type="InterPro" id="IPR003607">
    <property type="entry name" value="HD/PDEase_dom"/>
</dbReference>
<feature type="transmembrane region" description="Helical" evidence="1">
    <location>
        <begin position="397"/>
        <end position="416"/>
    </location>
</feature>
<dbReference type="SUPFAM" id="SSF109604">
    <property type="entry name" value="HD-domain/PDEase-like"/>
    <property type="match status" value="1"/>
</dbReference>
<dbReference type="InterPro" id="IPR006674">
    <property type="entry name" value="HD_domain"/>
</dbReference>
<dbReference type="NCBIfam" id="TIGR00277">
    <property type="entry name" value="HDIG"/>
    <property type="match status" value="1"/>
</dbReference>
<sequence>MNRILLNGWAERARLWARRHALPIFVISLTVGMTAILSFDLPGSSQINLTVGQPAPNDIFSPRSITYSSDLLTRQARDQASRAVPEVYSSLDLSLGRGQLTKARDVFAFIDTVRADSSASVERRLEYLRAIEGISISDEVGRTILEMGQAEFQSVADNIFSIIEELMRQEIRPAQLNDFQRTARRLAGLDLTAAQTAVVTELAYQFIVSNIFPDEEATAAARNAAAVAIQPVPRTVARDQRIIRAGEIVTEIDNELLGELGLLQRRTNWWHALSMALASTFFVGLIAIYWVRFQRAQFPNGRYLGVLGGLILLFVLAGKILAADDMLVYWFPIAALSLVLAVVYDMRFAILVTVLMAALIGFIRPNSLEVAVFLAAGGILSILTLKDSQRMTAFFRAGIWAAIGYIAAIVAFWLLSTVDPDPLDIALPALYAVGNGMISSALTLVGFYILGSLFGIVTILQLQDLSRLDHPLLRELLRRAPGTYHHSIMVANLAEQAAERIGANSTLVRVSAFYHDVGKMVRPPFFVENQEGIDPHATLDPYTSARIVISHVADGMTLARQFHLPFRVQAIIAEHHGTRVVRSFYRKAEEAAGGQGLTDVALFRYPGPRPGSRESAIVMLADAIDATSTAVRPNTEKAIEKLVSTIVEDDILEGQLNHSGLSLGDIEQLRASFIETLKGRFHVRVQYPGNELLLVENMPEFALPAPAASLPEPLTRAPQTVSSS</sequence>
<feature type="transmembrane region" description="Helical" evidence="1">
    <location>
        <begin position="303"/>
        <end position="321"/>
    </location>
</feature>
<dbReference type="Pfam" id="PF07698">
    <property type="entry name" value="7TM-7TMR_HD"/>
    <property type="match status" value="1"/>
</dbReference>
<dbReference type="PROSITE" id="PS51831">
    <property type="entry name" value="HD"/>
    <property type="match status" value="1"/>
</dbReference>
<evidence type="ECO:0000259" key="2">
    <source>
        <dbReference type="PROSITE" id="PS51831"/>
    </source>
</evidence>
<gene>
    <name evidence="3" type="ORF">CFX0092_A0369</name>
</gene>
<organism evidence="3 4">
    <name type="scientific">Candidatus Promineifilum breve</name>
    <dbReference type="NCBI Taxonomy" id="1806508"/>
    <lineage>
        <taxon>Bacteria</taxon>
        <taxon>Bacillati</taxon>
        <taxon>Chloroflexota</taxon>
        <taxon>Ardenticatenia</taxon>
        <taxon>Candidatus Promineifilales</taxon>
        <taxon>Candidatus Promineifilaceae</taxon>
        <taxon>Candidatus Promineifilum</taxon>
    </lineage>
</organism>
<dbReference type="EMBL" id="LN890655">
    <property type="protein sequence ID" value="CUS02250.2"/>
    <property type="molecule type" value="Genomic_DNA"/>
</dbReference>
<protein>
    <recommendedName>
        <fullName evidence="2">HD domain-containing protein</fullName>
    </recommendedName>
</protein>
<dbReference type="InterPro" id="IPR052722">
    <property type="entry name" value="PgpH_phosphodiesterase"/>
</dbReference>
<dbReference type="CDD" id="cd00077">
    <property type="entry name" value="HDc"/>
    <property type="match status" value="1"/>
</dbReference>
<dbReference type="SMART" id="SM00471">
    <property type="entry name" value="HDc"/>
    <property type="match status" value="1"/>
</dbReference>
<dbReference type="AlphaFoldDB" id="A0A160T1J6"/>
<feature type="transmembrane region" description="Helical" evidence="1">
    <location>
        <begin position="370"/>
        <end position="385"/>
    </location>
</feature>
<accession>A0A160T1J6</accession>
<dbReference type="Pfam" id="PF01966">
    <property type="entry name" value="HD"/>
    <property type="match status" value="1"/>
</dbReference>
<feature type="domain" description="HD" evidence="2">
    <location>
        <begin position="483"/>
        <end position="627"/>
    </location>
</feature>
<dbReference type="OrthoDB" id="9806952at2"/>
<keyword evidence="1" id="KW-1133">Transmembrane helix</keyword>
<feature type="transmembrane region" description="Helical" evidence="1">
    <location>
        <begin position="269"/>
        <end position="291"/>
    </location>
</feature>
<feature type="transmembrane region" description="Helical" evidence="1">
    <location>
        <begin position="327"/>
        <end position="343"/>
    </location>
</feature>